<organism evidence="11 12">
    <name type="scientific">Zophobas morio</name>
    <dbReference type="NCBI Taxonomy" id="2755281"/>
    <lineage>
        <taxon>Eukaryota</taxon>
        <taxon>Metazoa</taxon>
        <taxon>Ecdysozoa</taxon>
        <taxon>Arthropoda</taxon>
        <taxon>Hexapoda</taxon>
        <taxon>Insecta</taxon>
        <taxon>Pterygota</taxon>
        <taxon>Neoptera</taxon>
        <taxon>Endopterygota</taxon>
        <taxon>Coleoptera</taxon>
        <taxon>Polyphaga</taxon>
        <taxon>Cucujiformia</taxon>
        <taxon>Tenebrionidae</taxon>
        <taxon>Zophobas</taxon>
    </lineage>
</organism>
<feature type="transmembrane region" description="Helical" evidence="10">
    <location>
        <begin position="68"/>
        <end position="86"/>
    </location>
</feature>
<keyword evidence="8 10" id="KW-0675">Receptor</keyword>
<proteinExistence type="inferred from homology"/>
<evidence type="ECO:0000256" key="7">
    <source>
        <dbReference type="ARBA" id="ARBA00023136"/>
    </source>
</evidence>
<dbReference type="EMBL" id="JALNTZ010000007">
    <property type="protein sequence ID" value="KAJ3645360.1"/>
    <property type="molecule type" value="Genomic_DNA"/>
</dbReference>
<evidence type="ECO:0000313" key="11">
    <source>
        <dbReference type="EMBL" id="KAJ3645360.1"/>
    </source>
</evidence>
<protein>
    <recommendedName>
        <fullName evidence="10">Odorant receptor</fullName>
    </recommendedName>
</protein>
<comment type="subcellular location">
    <subcellularLocation>
        <location evidence="1 10">Cell membrane</location>
        <topology evidence="1 10">Multi-pass membrane protein</topology>
    </subcellularLocation>
</comment>
<evidence type="ECO:0000256" key="6">
    <source>
        <dbReference type="ARBA" id="ARBA00022989"/>
    </source>
</evidence>
<dbReference type="AlphaFoldDB" id="A0AA38HX71"/>
<dbReference type="GO" id="GO:0005886">
    <property type="term" value="C:plasma membrane"/>
    <property type="evidence" value="ECO:0007669"/>
    <property type="project" value="UniProtKB-SubCell"/>
</dbReference>
<feature type="transmembrane region" description="Helical" evidence="10">
    <location>
        <begin position="39"/>
        <end position="56"/>
    </location>
</feature>
<feature type="transmembrane region" description="Helical" evidence="10">
    <location>
        <begin position="171"/>
        <end position="196"/>
    </location>
</feature>
<keyword evidence="9 10" id="KW-0807">Transducer</keyword>
<keyword evidence="6 10" id="KW-1133">Transmembrane helix</keyword>
<keyword evidence="7 10" id="KW-0472">Membrane</keyword>
<dbReference type="PANTHER" id="PTHR21137">
    <property type="entry name" value="ODORANT RECEPTOR"/>
    <property type="match status" value="1"/>
</dbReference>
<comment type="caution">
    <text evidence="10">Lacks conserved residue(s) required for the propagation of feature annotation.</text>
</comment>
<evidence type="ECO:0000256" key="8">
    <source>
        <dbReference type="ARBA" id="ARBA00023170"/>
    </source>
</evidence>
<evidence type="ECO:0000256" key="1">
    <source>
        <dbReference type="ARBA" id="ARBA00004651"/>
    </source>
</evidence>
<dbReference type="InterPro" id="IPR004117">
    <property type="entry name" value="7tm6_olfct_rcpt"/>
</dbReference>
<dbReference type="Pfam" id="PF02949">
    <property type="entry name" value="7tm_6"/>
    <property type="match status" value="1"/>
</dbReference>
<dbReference type="PANTHER" id="PTHR21137:SF35">
    <property type="entry name" value="ODORANT RECEPTOR 19A-RELATED"/>
    <property type="match status" value="1"/>
</dbReference>
<feature type="transmembrane region" description="Helical" evidence="10">
    <location>
        <begin position="261"/>
        <end position="281"/>
    </location>
</feature>
<keyword evidence="4 10" id="KW-0812">Transmembrane</keyword>
<evidence type="ECO:0000256" key="9">
    <source>
        <dbReference type="ARBA" id="ARBA00023224"/>
    </source>
</evidence>
<evidence type="ECO:0000256" key="5">
    <source>
        <dbReference type="ARBA" id="ARBA00022725"/>
    </source>
</evidence>
<feature type="transmembrane region" description="Helical" evidence="10">
    <location>
        <begin position="122"/>
        <end position="144"/>
    </location>
</feature>
<feature type="transmembrane region" description="Helical" evidence="10">
    <location>
        <begin position="287"/>
        <end position="307"/>
    </location>
</feature>
<dbReference type="Proteomes" id="UP001168821">
    <property type="component" value="Unassembled WGS sequence"/>
</dbReference>
<accession>A0AA38HX71</accession>
<keyword evidence="2" id="KW-1003">Cell membrane</keyword>
<dbReference type="GO" id="GO:0007165">
    <property type="term" value="P:signal transduction"/>
    <property type="evidence" value="ECO:0007669"/>
    <property type="project" value="UniProtKB-KW"/>
</dbReference>
<dbReference type="GO" id="GO:0005549">
    <property type="term" value="F:odorant binding"/>
    <property type="evidence" value="ECO:0007669"/>
    <property type="project" value="InterPro"/>
</dbReference>
<keyword evidence="5 10" id="KW-0552">Olfaction</keyword>
<gene>
    <name evidence="11" type="ORF">Zmor_023026</name>
</gene>
<comment type="similarity">
    <text evidence="10">Belongs to the insect chemoreceptor superfamily. Heteromeric odorant receptor channel (TC 1.A.69) family.</text>
</comment>
<evidence type="ECO:0000313" key="12">
    <source>
        <dbReference type="Proteomes" id="UP001168821"/>
    </source>
</evidence>
<evidence type="ECO:0000256" key="2">
    <source>
        <dbReference type="ARBA" id="ARBA00022475"/>
    </source>
</evidence>
<evidence type="ECO:0000256" key="3">
    <source>
        <dbReference type="ARBA" id="ARBA00022606"/>
    </source>
</evidence>
<evidence type="ECO:0000256" key="4">
    <source>
        <dbReference type="ARBA" id="ARBA00022692"/>
    </source>
</evidence>
<sequence>MFKFNEKPKYRAHEDTFILLRKLFYEYGHTRIYKILNKYNIYLHLCVHFFQFYYIYRHPHTDMLRYSSTWIIMTFVLTSMILSIVLDKRINKVYEAMESKLWSIHSVNAHVSKKIKNKSKKFNYLFTYTLLVVAGALGVVHLAIWGSLDDMYFSVLTFKAFFGSWSTVIEHFYFCTFLFAAYSSIRLPFLLLYSLLHLEIQFFLLNGHILCISRNVKVENMHDWVIQKDIERKIIFCIKQHIALRRIIIQLFDIIKITMPIFLFLACLGCVALMVLILVHLQSLHAISLVRLFFIVCANLLITWTVCEAGQRIIDETGATFDSLVKCPWYSWNTKNRRLLVIFMLNSRKPVSFYLAGITVDYTLTVKIYRISFSNALVFYNLNQSSLF</sequence>
<keyword evidence="3 10" id="KW-0716">Sensory transduction</keyword>
<dbReference type="GO" id="GO:0004984">
    <property type="term" value="F:olfactory receptor activity"/>
    <property type="evidence" value="ECO:0007669"/>
    <property type="project" value="InterPro"/>
</dbReference>
<comment type="caution">
    <text evidence="11">The sequence shown here is derived from an EMBL/GenBank/DDBJ whole genome shotgun (WGS) entry which is preliminary data.</text>
</comment>
<name>A0AA38HX71_9CUCU</name>
<keyword evidence="12" id="KW-1185">Reference proteome</keyword>
<reference evidence="11" key="1">
    <citation type="journal article" date="2023" name="G3 (Bethesda)">
        <title>Whole genome assemblies of Zophobas morio and Tenebrio molitor.</title>
        <authorList>
            <person name="Kaur S."/>
            <person name="Stinson S.A."/>
            <person name="diCenzo G.C."/>
        </authorList>
    </citation>
    <scope>NUCLEOTIDE SEQUENCE</scope>
    <source>
        <strain evidence="11">QUZm001</strain>
    </source>
</reference>
<evidence type="ECO:0000256" key="10">
    <source>
        <dbReference type="RuleBase" id="RU351113"/>
    </source>
</evidence>